<dbReference type="EMBL" id="FNGX01000002">
    <property type="protein sequence ID" value="SDL56194.1"/>
    <property type="molecule type" value="Genomic_DNA"/>
</dbReference>
<evidence type="ECO:0000259" key="3">
    <source>
        <dbReference type="Pfam" id="PF00857"/>
    </source>
</evidence>
<gene>
    <name evidence="4" type="ORF">SAMN05216400_1064</name>
</gene>
<name>A0A1G9L2Y0_STREI</name>
<keyword evidence="2" id="KW-0378">Hydrolase</keyword>
<dbReference type="InterPro" id="IPR000868">
    <property type="entry name" value="Isochorismatase-like_dom"/>
</dbReference>
<dbReference type="InterPro" id="IPR050272">
    <property type="entry name" value="Isochorismatase-like_hydrls"/>
</dbReference>
<evidence type="ECO:0000313" key="4">
    <source>
        <dbReference type="EMBL" id="SDL56194.1"/>
    </source>
</evidence>
<protein>
    <submittedName>
        <fullName evidence="4">Nicotinamidase-related amidase</fullName>
    </submittedName>
</protein>
<dbReference type="SUPFAM" id="SSF52499">
    <property type="entry name" value="Isochorismatase-like hydrolases"/>
    <property type="match status" value="1"/>
</dbReference>
<dbReference type="GO" id="GO:0016787">
    <property type="term" value="F:hydrolase activity"/>
    <property type="evidence" value="ECO:0007669"/>
    <property type="project" value="UniProtKB-KW"/>
</dbReference>
<reference evidence="4 5" key="1">
    <citation type="submission" date="2016-10" db="EMBL/GenBank/DDBJ databases">
        <authorList>
            <person name="de Groot N.N."/>
        </authorList>
    </citation>
    <scope>NUCLEOTIDE SEQUENCE [LARGE SCALE GENOMIC DNA]</scope>
    <source>
        <strain evidence="4 5">Sb09</strain>
    </source>
</reference>
<dbReference type="Proteomes" id="UP000183162">
    <property type="component" value="Unassembled WGS sequence"/>
</dbReference>
<dbReference type="RefSeq" id="WP_033153243.1">
    <property type="nucleotide sequence ID" value="NZ_CP185949.1"/>
</dbReference>
<dbReference type="PANTHER" id="PTHR43540">
    <property type="entry name" value="PEROXYUREIDOACRYLATE/UREIDOACRYLATE AMIDOHYDROLASE-RELATED"/>
    <property type="match status" value="1"/>
</dbReference>
<dbReference type="PANTHER" id="PTHR43540:SF14">
    <property type="entry name" value="ISOCHORISMATASE"/>
    <property type="match status" value="1"/>
</dbReference>
<dbReference type="CDD" id="cd01014">
    <property type="entry name" value="nicotinamidase_related"/>
    <property type="match status" value="1"/>
</dbReference>
<dbReference type="Gene3D" id="3.40.50.850">
    <property type="entry name" value="Isochorismatase-like"/>
    <property type="match status" value="1"/>
</dbReference>
<proteinExistence type="inferred from homology"/>
<sequence>MKTALLVIDIQTALIEAKPYAVDNCLSVWQKAIATCREKNIEVIYVRHNDDELLTGSHGWEIYEAIAPEVDEKIFDKHYNSAFKETELQAYLKKHDIKHLIAIGMATDYCIDTTIKVAFELGYQVTVPKYGTTTFDSKLLTAEQLQVHYENIWHNRFAKVKTIEELLKEDLY</sequence>
<dbReference type="AlphaFoldDB" id="A0A1G9L2Y0"/>
<feature type="domain" description="Isochorismatase-like" evidence="3">
    <location>
        <begin position="3"/>
        <end position="138"/>
    </location>
</feature>
<evidence type="ECO:0000256" key="1">
    <source>
        <dbReference type="ARBA" id="ARBA00006336"/>
    </source>
</evidence>
<accession>A0A1G9L2Y0</accession>
<dbReference type="InterPro" id="IPR036380">
    <property type="entry name" value="Isochorismatase-like_sf"/>
</dbReference>
<dbReference type="OrthoDB" id="9785724at2"/>
<evidence type="ECO:0000256" key="2">
    <source>
        <dbReference type="ARBA" id="ARBA00022801"/>
    </source>
</evidence>
<organism evidence="4 5">
    <name type="scientific">Streptococcus equinus</name>
    <name type="common">Streptococcus bovis</name>
    <dbReference type="NCBI Taxonomy" id="1335"/>
    <lineage>
        <taxon>Bacteria</taxon>
        <taxon>Bacillati</taxon>
        <taxon>Bacillota</taxon>
        <taxon>Bacilli</taxon>
        <taxon>Lactobacillales</taxon>
        <taxon>Streptococcaceae</taxon>
        <taxon>Streptococcus</taxon>
    </lineage>
</organism>
<evidence type="ECO:0000313" key="5">
    <source>
        <dbReference type="Proteomes" id="UP000183162"/>
    </source>
</evidence>
<comment type="similarity">
    <text evidence="1">Belongs to the isochorismatase family.</text>
</comment>
<dbReference type="Pfam" id="PF00857">
    <property type="entry name" value="Isochorismatase"/>
    <property type="match status" value="1"/>
</dbReference>